<keyword evidence="2" id="KW-1133">Transmembrane helix</keyword>
<feature type="transmembrane region" description="Helical" evidence="2">
    <location>
        <begin position="71"/>
        <end position="92"/>
    </location>
</feature>
<evidence type="ECO:0000313" key="3">
    <source>
        <dbReference type="EMBL" id="KAG9244091.1"/>
    </source>
</evidence>
<evidence type="ECO:0000256" key="2">
    <source>
        <dbReference type="SAM" id="Phobius"/>
    </source>
</evidence>
<name>A0A9P7Z2I8_9HELO</name>
<sequence>MDSRGNDAGSWKDKAPLPGFQRPIFFASTTVFLVALFKWPIRWIISGAPILQFTILLGTSTGTRVLPRITLYPLFTTLNLIYAVASTSWLLYDVYVLICYPAIFITCLFQFESAAYLARKSLRAAIKNLHFIDDKIAFFNIPALEIDTEVDGLMVLRGITFSLSSLSFIVHGVELGIKLSNDMELAIQTQSVEVRLLRGIWINDCYANLKGGKYEMTFGEIDAKTTDTDGDQIFIKNTALLRAATKELESDWGLPLSDPNGEPRAVKMTEEMTGGSGVKPSSPGSALHEMKQLSPDNGTASERYYEMIEHITNTCAIHEASKHVKENADAELCGDPNDLRAAIASQLHAQPSVPHPPSRSIKVTTLQQLSPSYVRHLLHRLPMLLRLLLNPLSYFHPVHINSITASASGRWIESILVDYLFGDYDQTNSQIKSLKTRISDWLSDANFAVQLVGILGLAQVPFLTNYKILAELSSSDITAYRSLPKKVDLDKVIRLGGAEARFMIPIFLLPHHEHLLPPTPSYDATQHAAEEVEKADGKPKFVQAEKDLEQKLKDEANVKLSVHARLPAVFSQELLDIGAALVKATKVIEFEKAPNAMDAEIGGVLEFGRALKGGMKEGFKKTVVDTVANDKWVAKVVGKIMGKLENAKGDIGYSGEIPIPLQVYRNEGWKQDEGEKILP</sequence>
<feature type="transmembrane region" description="Helical" evidence="2">
    <location>
        <begin position="98"/>
        <end position="118"/>
    </location>
</feature>
<comment type="caution">
    <text evidence="3">The sequence shown here is derived from an EMBL/GenBank/DDBJ whole genome shotgun (WGS) entry which is preliminary data.</text>
</comment>
<protein>
    <submittedName>
        <fullName evidence="3">Uncharacterized protein</fullName>
    </submittedName>
</protein>
<reference evidence="3" key="1">
    <citation type="journal article" date="2021" name="IMA Fungus">
        <title>Genomic characterization of three marine fungi, including Emericellopsis atlantica sp. nov. with signatures of a generalist lifestyle and marine biomass degradation.</title>
        <authorList>
            <person name="Hagestad O.C."/>
            <person name="Hou L."/>
            <person name="Andersen J.H."/>
            <person name="Hansen E.H."/>
            <person name="Altermark B."/>
            <person name="Li C."/>
            <person name="Kuhnert E."/>
            <person name="Cox R.J."/>
            <person name="Crous P.W."/>
            <person name="Spatafora J.W."/>
            <person name="Lail K."/>
            <person name="Amirebrahimi M."/>
            <person name="Lipzen A."/>
            <person name="Pangilinan J."/>
            <person name="Andreopoulos W."/>
            <person name="Hayes R.D."/>
            <person name="Ng V."/>
            <person name="Grigoriev I.V."/>
            <person name="Jackson S.A."/>
            <person name="Sutton T.D.S."/>
            <person name="Dobson A.D.W."/>
            <person name="Rama T."/>
        </authorList>
    </citation>
    <scope>NUCLEOTIDE SEQUENCE</scope>
    <source>
        <strain evidence="3">TRa3180A</strain>
    </source>
</reference>
<evidence type="ECO:0000256" key="1">
    <source>
        <dbReference type="SAM" id="MobiDB-lite"/>
    </source>
</evidence>
<keyword evidence="4" id="KW-1185">Reference proteome</keyword>
<dbReference type="AlphaFoldDB" id="A0A9P7Z2I8"/>
<keyword evidence="2" id="KW-0812">Transmembrane</keyword>
<proteinExistence type="predicted"/>
<evidence type="ECO:0000313" key="4">
    <source>
        <dbReference type="Proteomes" id="UP000887226"/>
    </source>
</evidence>
<accession>A0A9P7Z2I8</accession>
<keyword evidence="2" id="KW-0472">Membrane</keyword>
<feature type="transmembrane region" description="Helical" evidence="2">
    <location>
        <begin position="20"/>
        <end position="37"/>
    </location>
</feature>
<gene>
    <name evidence="3" type="ORF">BJ878DRAFT_422156</name>
</gene>
<dbReference type="EMBL" id="MU253930">
    <property type="protein sequence ID" value="KAG9244091.1"/>
    <property type="molecule type" value="Genomic_DNA"/>
</dbReference>
<feature type="transmembrane region" description="Helical" evidence="2">
    <location>
        <begin position="43"/>
        <end position="59"/>
    </location>
</feature>
<organism evidence="3 4">
    <name type="scientific">Calycina marina</name>
    <dbReference type="NCBI Taxonomy" id="1763456"/>
    <lineage>
        <taxon>Eukaryota</taxon>
        <taxon>Fungi</taxon>
        <taxon>Dikarya</taxon>
        <taxon>Ascomycota</taxon>
        <taxon>Pezizomycotina</taxon>
        <taxon>Leotiomycetes</taxon>
        <taxon>Helotiales</taxon>
        <taxon>Pezizellaceae</taxon>
        <taxon>Calycina</taxon>
    </lineage>
</organism>
<dbReference type="Proteomes" id="UP000887226">
    <property type="component" value="Unassembled WGS sequence"/>
</dbReference>
<feature type="region of interest" description="Disordered" evidence="1">
    <location>
        <begin position="271"/>
        <end position="290"/>
    </location>
</feature>
<dbReference type="OrthoDB" id="5372451at2759"/>